<comment type="caution">
    <text evidence="2">The sequence shown here is derived from an EMBL/GenBank/DDBJ whole genome shotgun (WGS) entry which is preliminary data.</text>
</comment>
<sequence length="155" mass="16861">MTGNRARPHRRIPRRWSQIEESRRGIVLAWLAFTVTFGGARLVTWLIQVNPHKAGNVSADGIHLHHYLWGILLLSGVAIFGMVDRSPRARTWMGLALGIALALIVDEAALLITLQDVYWQTAGWPSVALGVTLIGLVGSALALTHGDTAPKTPTT</sequence>
<evidence type="ECO:0000313" key="2">
    <source>
        <dbReference type="EMBL" id="RMI33624.1"/>
    </source>
</evidence>
<protein>
    <recommendedName>
        <fullName evidence="4">Integral membrane protein</fullName>
    </recommendedName>
</protein>
<dbReference type="EMBL" id="RFFH01000003">
    <property type="protein sequence ID" value="RMI33624.1"/>
    <property type="molecule type" value="Genomic_DNA"/>
</dbReference>
<feature type="transmembrane region" description="Helical" evidence="1">
    <location>
        <begin position="126"/>
        <end position="144"/>
    </location>
</feature>
<feature type="transmembrane region" description="Helical" evidence="1">
    <location>
        <begin position="25"/>
        <end position="47"/>
    </location>
</feature>
<dbReference type="OrthoDB" id="8535577at2"/>
<feature type="transmembrane region" description="Helical" evidence="1">
    <location>
        <begin position="95"/>
        <end position="114"/>
    </location>
</feature>
<keyword evidence="1" id="KW-0472">Membrane</keyword>
<feature type="transmembrane region" description="Helical" evidence="1">
    <location>
        <begin position="67"/>
        <end position="83"/>
    </location>
</feature>
<evidence type="ECO:0000256" key="1">
    <source>
        <dbReference type="SAM" id="Phobius"/>
    </source>
</evidence>
<dbReference type="RefSeq" id="WP_122187822.1">
    <property type="nucleotide sequence ID" value="NZ_RFFH01000003.1"/>
</dbReference>
<proteinExistence type="predicted"/>
<accession>A0A3M2L8B0</accession>
<gene>
    <name evidence="2" type="ORF">EBN03_11035</name>
</gene>
<keyword evidence="3" id="KW-1185">Reference proteome</keyword>
<evidence type="ECO:0000313" key="3">
    <source>
        <dbReference type="Proteomes" id="UP000279275"/>
    </source>
</evidence>
<keyword evidence="1" id="KW-0812">Transmembrane</keyword>
<dbReference type="AlphaFoldDB" id="A0A3M2L8B0"/>
<organism evidence="2 3">
    <name type="scientific">Nocardia stercoris</name>
    <dbReference type="NCBI Taxonomy" id="2483361"/>
    <lineage>
        <taxon>Bacteria</taxon>
        <taxon>Bacillati</taxon>
        <taxon>Actinomycetota</taxon>
        <taxon>Actinomycetes</taxon>
        <taxon>Mycobacteriales</taxon>
        <taxon>Nocardiaceae</taxon>
        <taxon>Nocardia</taxon>
    </lineage>
</organism>
<evidence type="ECO:0008006" key="4">
    <source>
        <dbReference type="Google" id="ProtNLM"/>
    </source>
</evidence>
<reference evidence="2 3" key="1">
    <citation type="submission" date="2018-10" db="EMBL/GenBank/DDBJ databases">
        <title>Isolation from cow dung.</title>
        <authorList>
            <person name="Ling L."/>
        </authorList>
    </citation>
    <scope>NUCLEOTIDE SEQUENCE [LARGE SCALE GENOMIC DNA]</scope>
    <source>
        <strain evidence="2 3">NEAU-LL90</strain>
    </source>
</reference>
<keyword evidence="1" id="KW-1133">Transmembrane helix</keyword>
<name>A0A3M2L8B0_9NOCA</name>
<dbReference type="Proteomes" id="UP000279275">
    <property type="component" value="Unassembled WGS sequence"/>
</dbReference>